<keyword evidence="3 5" id="KW-1133">Transmembrane helix</keyword>
<evidence type="ECO:0000256" key="2">
    <source>
        <dbReference type="ARBA" id="ARBA00022692"/>
    </source>
</evidence>
<keyword evidence="2 5" id="KW-0812">Transmembrane</keyword>
<comment type="caution">
    <text evidence="7">The sequence shown here is derived from an EMBL/GenBank/DDBJ whole genome shotgun (WGS) entry which is preliminary data.</text>
</comment>
<evidence type="ECO:0000256" key="3">
    <source>
        <dbReference type="ARBA" id="ARBA00022989"/>
    </source>
</evidence>
<reference evidence="7" key="2">
    <citation type="journal article" date="2023" name="IMA Fungus">
        <title>Comparative genomic study of the Penicillium genus elucidates a diverse pangenome and 15 lateral gene transfer events.</title>
        <authorList>
            <person name="Petersen C."/>
            <person name="Sorensen T."/>
            <person name="Nielsen M.R."/>
            <person name="Sondergaard T.E."/>
            <person name="Sorensen J.L."/>
            <person name="Fitzpatrick D.A."/>
            <person name="Frisvad J.C."/>
            <person name="Nielsen K.L."/>
        </authorList>
    </citation>
    <scope>NUCLEOTIDE SEQUENCE</scope>
    <source>
        <strain evidence="7">IBT 22155</strain>
    </source>
</reference>
<feature type="transmembrane region" description="Helical" evidence="5">
    <location>
        <begin position="176"/>
        <end position="199"/>
    </location>
</feature>
<dbReference type="RefSeq" id="XP_056524331.1">
    <property type="nucleotide sequence ID" value="XM_056662218.1"/>
</dbReference>
<feature type="transmembrane region" description="Helical" evidence="5">
    <location>
        <begin position="112"/>
        <end position="131"/>
    </location>
</feature>
<evidence type="ECO:0000256" key="5">
    <source>
        <dbReference type="SAM" id="Phobius"/>
    </source>
</evidence>
<accession>A0A9W9H9R3</accession>
<dbReference type="GeneID" id="81401388"/>
<keyword evidence="8" id="KW-1185">Reference proteome</keyword>
<evidence type="ECO:0000313" key="8">
    <source>
        <dbReference type="Proteomes" id="UP001149079"/>
    </source>
</evidence>
<dbReference type="InterPro" id="IPR050911">
    <property type="entry name" value="DRAM/TMEM150_Autophagy_Mod"/>
</dbReference>
<protein>
    <recommendedName>
        <fullName evidence="6">CWH43-like N-terminal domain-containing protein</fullName>
    </recommendedName>
</protein>
<name>A0A9W9H9R3_9EURO</name>
<dbReference type="AlphaFoldDB" id="A0A9W9H9R3"/>
<evidence type="ECO:0000313" key="7">
    <source>
        <dbReference type="EMBL" id="KAJ5142687.1"/>
    </source>
</evidence>
<feature type="domain" description="CWH43-like N-terminal" evidence="6">
    <location>
        <begin position="39"/>
        <end position="234"/>
    </location>
</feature>
<gene>
    <name evidence="7" type="ORF">N7515_001474</name>
</gene>
<feature type="transmembrane region" description="Helical" evidence="5">
    <location>
        <begin position="143"/>
        <end position="164"/>
    </location>
</feature>
<reference evidence="7" key="1">
    <citation type="submission" date="2022-11" db="EMBL/GenBank/DDBJ databases">
        <authorList>
            <person name="Petersen C."/>
        </authorList>
    </citation>
    <scope>NUCLEOTIDE SEQUENCE</scope>
    <source>
        <strain evidence="7">IBT 22155</strain>
    </source>
</reference>
<organism evidence="7 8">
    <name type="scientific">Penicillium bovifimosum</name>
    <dbReference type="NCBI Taxonomy" id="126998"/>
    <lineage>
        <taxon>Eukaryota</taxon>
        <taxon>Fungi</taxon>
        <taxon>Dikarya</taxon>
        <taxon>Ascomycota</taxon>
        <taxon>Pezizomycotina</taxon>
        <taxon>Eurotiomycetes</taxon>
        <taxon>Eurotiomycetidae</taxon>
        <taxon>Eurotiales</taxon>
        <taxon>Aspergillaceae</taxon>
        <taxon>Penicillium</taxon>
    </lineage>
</organism>
<dbReference type="GO" id="GO:0012505">
    <property type="term" value="C:endomembrane system"/>
    <property type="evidence" value="ECO:0007669"/>
    <property type="project" value="UniProtKB-SubCell"/>
</dbReference>
<dbReference type="GO" id="GO:0005886">
    <property type="term" value="C:plasma membrane"/>
    <property type="evidence" value="ECO:0007669"/>
    <property type="project" value="TreeGrafter"/>
</dbReference>
<dbReference type="InterPro" id="IPR019402">
    <property type="entry name" value="CWH43_N"/>
</dbReference>
<dbReference type="OrthoDB" id="10032492at2759"/>
<keyword evidence="4 5" id="KW-0472">Membrane</keyword>
<dbReference type="Proteomes" id="UP001149079">
    <property type="component" value="Unassembled WGS sequence"/>
</dbReference>
<evidence type="ECO:0000259" key="6">
    <source>
        <dbReference type="Pfam" id="PF10277"/>
    </source>
</evidence>
<dbReference type="PANTHER" id="PTHR21324:SF2">
    <property type="entry name" value="EG:22E5.9 PROTEIN"/>
    <property type="match status" value="1"/>
</dbReference>
<evidence type="ECO:0000256" key="4">
    <source>
        <dbReference type="ARBA" id="ARBA00023136"/>
    </source>
</evidence>
<feature type="transmembrane region" description="Helical" evidence="5">
    <location>
        <begin position="211"/>
        <end position="231"/>
    </location>
</feature>
<comment type="subcellular location">
    <subcellularLocation>
        <location evidence="1">Endomembrane system</location>
        <topology evidence="1">Multi-pass membrane protein</topology>
    </subcellularLocation>
</comment>
<dbReference type="EMBL" id="JAPQKL010000002">
    <property type="protein sequence ID" value="KAJ5142687.1"/>
    <property type="molecule type" value="Genomic_DNA"/>
</dbReference>
<feature type="transmembrane region" description="Helical" evidence="5">
    <location>
        <begin position="80"/>
        <end position="100"/>
    </location>
</feature>
<proteinExistence type="predicted"/>
<sequence length="258" mass="28880">MQHIILSPPSWVFPTVAASTWLGEDHPTVALDNDLTKDLAMLLAMLGHWTMIGEPRYGLMKPGQNIPFISDIGAQELKPLFMIGCITTVLLLNLSFYQFVQNKGYINKTCTHGSFLFTVLGSIGLVMLSVLDNIDHHFMHDVCVTVFIVGYLVSAALMCLDYIYLGIAHALREPMLMTSFVIKASFIVVELALIIVFRITEHTHYNQNNMAATLEWVIAFVFTGYILSLIVDLMPAAQRNLQNPKGYQRIEMSTALLP</sequence>
<evidence type="ECO:0000256" key="1">
    <source>
        <dbReference type="ARBA" id="ARBA00004127"/>
    </source>
</evidence>
<dbReference type="PANTHER" id="PTHR21324">
    <property type="entry name" value="FASTING-INDUCIBLE INTEGRAL MEMBRANE PROTEIN TM6P1-RELATED"/>
    <property type="match status" value="1"/>
</dbReference>
<dbReference type="Pfam" id="PF10277">
    <property type="entry name" value="Frag1"/>
    <property type="match status" value="1"/>
</dbReference>